<organism evidence="13 14">
    <name type="scientific">Galeopterus variegatus</name>
    <name type="common">Malayan flying lemur</name>
    <name type="synonym">Cynocephalus variegatus</name>
    <dbReference type="NCBI Taxonomy" id="482537"/>
    <lineage>
        <taxon>Eukaryota</taxon>
        <taxon>Metazoa</taxon>
        <taxon>Chordata</taxon>
        <taxon>Craniata</taxon>
        <taxon>Vertebrata</taxon>
        <taxon>Euteleostomi</taxon>
        <taxon>Mammalia</taxon>
        <taxon>Eutheria</taxon>
        <taxon>Euarchontoglires</taxon>
        <taxon>Dermoptera</taxon>
        <taxon>Cynocephalidae</taxon>
        <taxon>Galeopterus</taxon>
    </lineage>
</organism>
<accession>A0ABM0RNX8</accession>
<sequence>MSFVRVNRCGPWGGGRKALKVKKKKTSVKQEWDSTVNDLTVHRATPEDLVRRHEIHKSKNRALVHWELQEKALKRKWRKQKSEALNLEKRRLSIMKEILSDQYQMQDVLQKSDHLMASAKDLFVDIPRRRTGFPNVTMAPDSSQGSIVVNQDPITQSIHNECVIEPQALNEVDDGGEEGAVNSQSEESENELDNSLNSQSNMNTD</sequence>
<evidence type="ECO:0000256" key="1">
    <source>
        <dbReference type="ARBA" id="ARBA00004114"/>
    </source>
</evidence>
<evidence type="ECO:0000313" key="13">
    <source>
        <dbReference type="Proteomes" id="UP000694923"/>
    </source>
</evidence>
<keyword evidence="7" id="KW-0498">Mitosis</keyword>
<keyword evidence="13" id="KW-1185">Reference proteome</keyword>
<evidence type="ECO:0000256" key="11">
    <source>
        <dbReference type="ARBA" id="ARBA00030722"/>
    </source>
</evidence>
<evidence type="ECO:0000256" key="6">
    <source>
        <dbReference type="ARBA" id="ARBA00022618"/>
    </source>
</evidence>
<keyword evidence="10" id="KW-0131">Cell cycle</keyword>
<evidence type="ECO:0000256" key="4">
    <source>
        <dbReference type="ARBA" id="ARBA00018313"/>
    </source>
</evidence>
<feature type="non-terminal residue" evidence="14">
    <location>
        <position position="205"/>
    </location>
</feature>
<dbReference type="Pfam" id="PF15678">
    <property type="entry name" value="SPICE"/>
    <property type="match status" value="1"/>
</dbReference>
<evidence type="ECO:0000256" key="7">
    <source>
        <dbReference type="ARBA" id="ARBA00022776"/>
    </source>
</evidence>
<keyword evidence="9" id="KW-0206">Cytoskeleton</keyword>
<dbReference type="PANTHER" id="PTHR31167">
    <property type="entry name" value="SPINDLE AND CENTRIOLE ASSOCIATED PROTEIN 1 SPICE1"/>
    <property type="match status" value="1"/>
</dbReference>
<dbReference type="PANTHER" id="PTHR31167:SF3">
    <property type="entry name" value="SPINDLE AND CENTRIOLE-ASSOCIATED PROTEIN 1"/>
    <property type="match status" value="1"/>
</dbReference>
<evidence type="ECO:0000256" key="10">
    <source>
        <dbReference type="ARBA" id="ARBA00023306"/>
    </source>
</evidence>
<evidence type="ECO:0000256" key="5">
    <source>
        <dbReference type="ARBA" id="ARBA00022490"/>
    </source>
</evidence>
<dbReference type="GeneID" id="103599907"/>
<proteinExistence type="predicted"/>
<protein>
    <recommendedName>
        <fullName evidence="4">Spindle and centriole-associated protein 1</fullName>
    </recommendedName>
    <alternativeName>
        <fullName evidence="11">Coiled-coil domain-containing protein 52</fullName>
    </alternativeName>
</protein>
<gene>
    <name evidence="14" type="primary">SPICE1</name>
</gene>
<reference evidence="14" key="1">
    <citation type="submission" date="2025-08" db="UniProtKB">
        <authorList>
            <consortium name="RefSeq"/>
        </authorList>
    </citation>
    <scope>IDENTIFICATION</scope>
</reference>
<keyword evidence="5" id="KW-0963">Cytoplasm</keyword>
<evidence type="ECO:0000256" key="12">
    <source>
        <dbReference type="SAM" id="MobiDB-lite"/>
    </source>
</evidence>
<comment type="subcellular location">
    <subcellularLocation>
        <location evidence="1">Cytoplasm</location>
        <location evidence="1">Cytoskeleton</location>
        <location evidence="1">Microtubule organizing center</location>
        <location evidence="1">Centrosome</location>
        <location evidence="1">Centriole</location>
    </subcellularLocation>
    <subcellularLocation>
        <location evidence="2">Cytoplasm</location>
        <location evidence="2">Cytoskeleton</location>
        <location evidence="2">Spindle</location>
    </subcellularLocation>
</comment>
<dbReference type="InterPro" id="IPR031387">
    <property type="entry name" value="SPICE1"/>
</dbReference>
<feature type="compositionally biased region" description="Low complexity" evidence="12">
    <location>
        <begin position="193"/>
        <end position="205"/>
    </location>
</feature>
<evidence type="ECO:0000256" key="3">
    <source>
        <dbReference type="ARBA" id="ARBA00011745"/>
    </source>
</evidence>
<evidence type="ECO:0000256" key="9">
    <source>
        <dbReference type="ARBA" id="ARBA00023212"/>
    </source>
</evidence>
<name>A0ABM0RNX8_GALVR</name>
<evidence type="ECO:0000256" key="2">
    <source>
        <dbReference type="ARBA" id="ARBA00004186"/>
    </source>
</evidence>
<dbReference type="RefSeq" id="XP_008582319.1">
    <property type="nucleotide sequence ID" value="XM_008584097.1"/>
</dbReference>
<feature type="region of interest" description="Disordered" evidence="12">
    <location>
        <begin position="171"/>
        <end position="205"/>
    </location>
</feature>
<evidence type="ECO:0000256" key="8">
    <source>
        <dbReference type="ARBA" id="ARBA00023054"/>
    </source>
</evidence>
<keyword evidence="6" id="KW-0132">Cell division</keyword>
<keyword evidence="8" id="KW-0175">Coiled coil</keyword>
<comment type="subunit">
    <text evidence="3">Interacts with CEP120.</text>
</comment>
<dbReference type="Proteomes" id="UP000694923">
    <property type="component" value="Unplaced"/>
</dbReference>
<evidence type="ECO:0000313" key="14">
    <source>
        <dbReference type="RefSeq" id="XP_008582319.1"/>
    </source>
</evidence>